<evidence type="ECO:0000313" key="1">
    <source>
        <dbReference type="EMBL" id="MBP1888632.1"/>
    </source>
</evidence>
<dbReference type="Proteomes" id="UP000783390">
    <property type="component" value="Unassembled WGS sequence"/>
</dbReference>
<accession>A0ABS4EXR1</accession>
<dbReference type="EMBL" id="JAGGJZ010000001">
    <property type="protein sequence ID" value="MBP1888632.1"/>
    <property type="molecule type" value="Genomic_DNA"/>
</dbReference>
<dbReference type="RefSeq" id="WP_209795366.1">
    <property type="nucleotide sequence ID" value="NZ_JAGGJZ010000001.1"/>
</dbReference>
<name>A0ABS4EXR1_9CLOT</name>
<comment type="caution">
    <text evidence="1">The sequence shown here is derived from an EMBL/GenBank/DDBJ whole genome shotgun (WGS) entry which is preliminary data.</text>
</comment>
<evidence type="ECO:0000313" key="2">
    <source>
        <dbReference type="Proteomes" id="UP000783390"/>
    </source>
</evidence>
<gene>
    <name evidence="1" type="ORF">J2Z53_000211</name>
</gene>
<organism evidence="1 2">
    <name type="scientific">Clostridium moniliforme</name>
    <dbReference type="NCBI Taxonomy" id="39489"/>
    <lineage>
        <taxon>Bacteria</taxon>
        <taxon>Bacillati</taxon>
        <taxon>Bacillota</taxon>
        <taxon>Clostridia</taxon>
        <taxon>Eubacteriales</taxon>
        <taxon>Clostridiaceae</taxon>
        <taxon>Clostridium</taxon>
    </lineage>
</organism>
<keyword evidence="2" id="KW-1185">Reference proteome</keyword>
<reference evidence="1 2" key="1">
    <citation type="submission" date="2021-03" db="EMBL/GenBank/DDBJ databases">
        <title>Genomic Encyclopedia of Type Strains, Phase IV (KMG-IV): sequencing the most valuable type-strain genomes for metagenomic binning, comparative biology and taxonomic classification.</title>
        <authorList>
            <person name="Goeker M."/>
        </authorList>
    </citation>
    <scope>NUCLEOTIDE SEQUENCE [LARGE SCALE GENOMIC DNA]</scope>
    <source>
        <strain evidence="1 2">DSM 3984</strain>
    </source>
</reference>
<protein>
    <submittedName>
        <fullName evidence="1">Uncharacterized protein</fullName>
    </submittedName>
</protein>
<sequence length="137" mass="15986">MYIVFGNKIMDTKEIGESIEANTEFKVIKDMTNGIKREDVCAYNLSISVDILNEEIEESYNINDIDEDTLFEEYVAIAEEIAMEIEEYLPEESKVRFVTYKWDLSDNDIKGILVVGNDEIKENRMMDVLKRLLKQVE</sequence>
<proteinExistence type="predicted"/>